<accession>A0A5B7GL71</accession>
<sequence length="93" mass="9656">MLLMMRTPGCWRRLGLAWRGGVACKDGGQKGRGVGVSGCRGVAILMSAVRERCKAGERCGGGKILVRTHSVEAQEGVITCSAARLGAEVAARG</sequence>
<dbReference type="EMBL" id="VSRR010016820">
    <property type="protein sequence ID" value="MPC59732.1"/>
    <property type="molecule type" value="Genomic_DNA"/>
</dbReference>
<dbReference type="Proteomes" id="UP000324222">
    <property type="component" value="Unassembled WGS sequence"/>
</dbReference>
<dbReference type="AlphaFoldDB" id="A0A5B7GL71"/>
<reference evidence="1 2" key="1">
    <citation type="submission" date="2019-05" db="EMBL/GenBank/DDBJ databases">
        <title>Another draft genome of Portunus trituberculatus and its Hox gene families provides insights of decapod evolution.</title>
        <authorList>
            <person name="Jeong J.-H."/>
            <person name="Song I."/>
            <person name="Kim S."/>
            <person name="Choi T."/>
            <person name="Kim D."/>
            <person name="Ryu S."/>
            <person name="Kim W."/>
        </authorList>
    </citation>
    <scope>NUCLEOTIDE SEQUENCE [LARGE SCALE GENOMIC DNA]</scope>
    <source>
        <tissue evidence="1">Muscle</tissue>
    </source>
</reference>
<organism evidence="1 2">
    <name type="scientific">Portunus trituberculatus</name>
    <name type="common">Swimming crab</name>
    <name type="synonym">Neptunus trituberculatus</name>
    <dbReference type="NCBI Taxonomy" id="210409"/>
    <lineage>
        <taxon>Eukaryota</taxon>
        <taxon>Metazoa</taxon>
        <taxon>Ecdysozoa</taxon>
        <taxon>Arthropoda</taxon>
        <taxon>Crustacea</taxon>
        <taxon>Multicrustacea</taxon>
        <taxon>Malacostraca</taxon>
        <taxon>Eumalacostraca</taxon>
        <taxon>Eucarida</taxon>
        <taxon>Decapoda</taxon>
        <taxon>Pleocyemata</taxon>
        <taxon>Brachyura</taxon>
        <taxon>Eubrachyura</taxon>
        <taxon>Portunoidea</taxon>
        <taxon>Portunidae</taxon>
        <taxon>Portuninae</taxon>
        <taxon>Portunus</taxon>
    </lineage>
</organism>
<name>A0A5B7GL71_PORTR</name>
<evidence type="ECO:0000313" key="2">
    <source>
        <dbReference type="Proteomes" id="UP000324222"/>
    </source>
</evidence>
<keyword evidence="2" id="KW-1185">Reference proteome</keyword>
<evidence type="ECO:0000313" key="1">
    <source>
        <dbReference type="EMBL" id="MPC59732.1"/>
    </source>
</evidence>
<comment type="caution">
    <text evidence="1">The sequence shown here is derived from an EMBL/GenBank/DDBJ whole genome shotgun (WGS) entry which is preliminary data.</text>
</comment>
<proteinExistence type="predicted"/>
<protein>
    <submittedName>
        <fullName evidence="1">Uncharacterized protein</fullName>
    </submittedName>
</protein>
<gene>
    <name evidence="1" type="ORF">E2C01_053759</name>
</gene>